<dbReference type="InterPro" id="IPR039315">
    <property type="entry name" value="CheW"/>
</dbReference>
<evidence type="ECO:0000313" key="6">
    <source>
        <dbReference type="Proteomes" id="UP000669060"/>
    </source>
</evidence>
<sequence length="228" mass="24755">MFERGDGLQLDWAAHPVDDCWRRIGVRGDKSCERLAEHIHCRNCPVYSTAATGLLDRYAFREGSVARLEHVEENQPPIDSQSCIVFRLGEEWLALASRALVEVVPVCAVHSLPHPRSPALLGVANVRGALVACLSLVELLGLPPGHGEEQGRNLPRMLILAAPGGPILAPVDEVAGIHPLSRQEIVVDPSSALAAGDRFTEGAVQWRSRTVRLLQHETLLDAATRSLA</sequence>
<dbReference type="InterPro" id="IPR036061">
    <property type="entry name" value="CheW-like_dom_sf"/>
</dbReference>
<dbReference type="SMART" id="SM00260">
    <property type="entry name" value="CheW"/>
    <property type="match status" value="1"/>
</dbReference>
<comment type="caution">
    <text evidence="5">The sequence shown here is derived from an EMBL/GenBank/DDBJ whole genome shotgun (WGS) entry which is preliminary data.</text>
</comment>
<dbReference type="Gene3D" id="2.40.50.180">
    <property type="entry name" value="CheA-289, Domain 4"/>
    <property type="match status" value="1"/>
</dbReference>
<dbReference type="EMBL" id="JAELYA010000002">
    <property type="protein sequence ID" value="MBO3274813.1"/>
    <property type="molecule type" value="Genomic_DNA"/>
</dbReference>
<evidence type="ECO:0000256" key="1">
    <source>
        <dbReference type="ARBA" id="ARBA00004496"/>
    </source>
</evidence>
<proteinExistence type="predicted"/>
<dbReference type="Proteomes" id="UP000669060">
    <property type="component" value="Unassembled WGS sequence"/>
</dbReference>
<accession>A0ABS3TNT0</accession>
<evidence type="ECO:0000313" key="5">
    <source>
        <dbReference type="EMBL" id="MBO3274813.1"/>
    </source>
</evidence>
<dbReference type="PROSITE" id="PS50851">
    <property type="entry name" value="CHEW"/>
    <property type="match status" value="1"/>
</dbReference>
<dbReference type="RefSeq" id="WP_208312662.1">
    <property type="nucleotide sequence ID" value="NZ_JAELYA010000002.1"/>
</dbReference>
<dbReference type="PANTHER" id="PTHR22617">
    <property type="entry name" value="CHEMOTAXIS SENSOR HISTIDINE KINASE-RELATED"/>
    <property type="match status" value="1"/>
</dbReference>
<evidence type="ECO:0000259" key="4">
    <source>
        <dbReference type="PROSITE" id="PS50851"/>
    </source>
</evidence>
<evidence type="ECO:0000256" key="2">
    <source>
        <dbReference type="ARBA" id="ARBA00021483"/>
    </source>
</evidence>
<feature type="domain" description="CheW-like" evidence="4">
    <location>
        <begin position="80"/>
        <end position="225"/>
    </location>
</feature>
<dbReference type="SUPFAM" id="SSF50341">
    <property type="entry name" value="CheW-like"/>
    <property type="match status" value="1"/>
</dbReference>
<dbReference type="Pfam" id="PF01584">
    <property type="entry name" value="CheW"/>
    <property type="match status" value="1"/>
</dbReference>
<reference evidence="5 6" key="1">
    <citation type="submission" date="2020-12" db="EMBL/GenBank/DDBJ databases">
        <title>Pseudomonas schmalbachii sp. nov. isolated from millipede gut.</title>
        <authorList>
            <person name="Shelomi M."/>
        </authorList>
    </citation>
    <scope>NUCLEOTIDE SEQUENCE [LARGE SCALE GENOMIC DNA]</scope>
    <source>
        <strain evidence="5 6">Milli4</strain>
    </source>
</reference>
<dbReference type="Gene3D" id="2.30.30.40">
    <property type="entry name" value="SH3 Domains"/>
    <property type="match status" value="1"/>
</dbReference>
<protein>
    <recommendedName>
        <fullName evidence="2">Chemotaxis protein CheW</fullName>
    </recommendedName>
</protein>
<name>A0ABS3TNT0_9PSED</name>
<keyword evidence="3" id="KW-0963">Cytoplasm</keyword>
<gene>
    <name evidence="5" type="ORF">JFY56_06230</name>
</gene>
<organism evidence="5 6">
    <name type="scientific">Pseudomonas schmalbachii</name>
    <dbReference type="NCBI Taxonomy" id="2816993"/>
    <lineage>
        <taxon>Bacteria</taxon>
        <taxon>Pseudomonadati</taxon>
        <taxon>Pseudomonadota</taxon>
        <taxon>Gammaproteobacteria</taxon>
        <taxon>Pseudomonadales</taxon>
        <taxon>Pseudomonadaceae</taxon>
        <taxon>Pseudomonas</taxon>
    </lineage>
</organism>
<evidence type="ECO:0000256" key="3">
    <source>
        <dbReference type="ARBA" id="ARBA00022490"/>
    </source>
</evidence>
<keyword evidence="6" id="KW-1185">Reference proteome</keyword>
<comment type="subcellular location">
    <subcellularLocation>
        <location evidence="1">Cytoplasm</location>
    </subcellularLocation>
</comment>
<dbReference type="InterPro" id="IPR002545">
    <property type="entry name" value="CheW-lke_dom"/>
</dbReference>
<dbReference type="PANTHER" id="PTHR22617:SF45">
    <property type="entry name" value="CHEMOTAXIS PROTEIN CHEW"/>
    <property type="match status" value="1"/>
</dbReference>